<dbReference type="EC" id="3.4.21.89" evidence="3 6"/>
<dbReference type="PROSITE" id="PS00760">
    <property type="entry name" value="SPASE_I_2"/>
    <property type="match status" value="1"/>
</dbReference>
<dbReference type="NCBIfam" id="TIGR02227">
    <property type="entry name" value="sigpep_I_bact"/>
    <property type="match status" value="1"/>
</dbReference>
<dbReference type="SUPFAM" id="SSF51306">
    <property type="entry name" value="LexA/Signal peptidase"/>
    <property type="match status" value="1"/>
</dbReference>
<dbReference type="GO" id="GO:0009003">
    <property type="term" value="F:signal peptidase activity"/>
    <property type="evidence" value="ECO:0007669"/>
    <property type="project" value="UniProtKB-EC"/>
</dbReference>
<organism evidence="8 9">
    <name type="scientific">Photobacterium gaetbulicola</name>
    <dbReference type="NCBI Taxonomy" id="1295392"/>
    <lineage>
        <taxon>Bacteria</taxon>
        <taxon>Pseudomonadati</taxon>
        <taxon>Pseudomonadota</taxon>
        <taxon>Gammaproteobacteria</taxon>
        <taxon>Vibrionales</taxon>
        <taxon>Vibrionaceae</taxon>
        <taxon>Photobacterium</taxon>
    </lineage>
</organism>
<dbReference type="Pfam" id="PF10502">
    <property type="entry name" value="Peptidase_S26"/>
    <property type="match status" value="1"/>
</dbReference>
<proteinExistence type="inferred from homology"/>
<keyword evidence="5 6" id="KW-0378">Hydrolase</keyword>
<dbReference type="CDD" id="cd06530">
    <property type="entry name" value="S26_SPase_I"/>
    <property type="match status" value="1"/>
</dbReference>
<dbReference type="PRINTS" id="PR00727">
    <property type="entry name" value="LEADERPTASE"/>
</dbReference>
<dbReference type="InterPro" id="IPR019758">
    <property type="entry name" value="Pept_S26A_signal_pept_1_CS"/>
</dbReference>
<evidence type="ECO:0000256" key="4">
    <source>
        <dbReference type="ARBA" id="ARBA00019232"/>
    </source>
</evidence>
<dbReference type="AlphaFoldDB" id="A0A0B9GFL2"/>
<evidence type="ECO:0000256" key="1">
    <source>
        <dbReference type="ARBA" id="ARBA00000677"/>
    </source>
</evidence>
<evidence type="ECO:0000259" key="7">
    <source>
        <dbReference type="Pfam" id="PF10502"/>
    </source>
</evidence>
<dbReference type="EMBL" id="JWLZ01000155">
    <property type="protein sequence ID" value="KHT63550.1"/>
    <property type="molecule type" value="Genomic_DNA"/>
</dbReference>
<evidence type="ECO:0000256" key="2">
    <source>
        <dbReference type="ARBA" id="ARBA00009370"/>
    </source>
</evidence>
<evidence type="ECO:0000256" key="5">
    <source>
        <dbReference type="ARBA" id="ARBA00022801"/>
    </source>
</evidence>
<evidence type="ECO:0000256" key="3">
    <source>
        <dbReference type="ARBA" id="ARBA00013208"/>
    </source>
</evidence>
<dbReference type="PROSITE" id="PS00761">
    <property type="entry name" value="SPASE_I_3"/>
    <property type="match status" value="1"/>
</dbReference>
<dbReference type="GO" id="GO:0016020">
    <property type="term" value="C:membrane"/>
    <property type="evidence" value="ECO:0007669"/>
    <property type="project" value="UniProtKB-SubCell"/>
</dbReference>
<dbReference type="PANTHER" id="PTHR43390:SF1">
    <property type="entry name" value="CHLOROPLAST PROCESSING PEPTIDASE"/>
    <property type="match status" value="1"/>
</dbReference>
<evidence type="ECO:0000313" key="8">
    <source>
        <dbReference type="EMBL" id="KHT63550.1"/>
    </source>
</evidence>
<dbReference type="Proteomes" id="UP000031278">
    <property type="component" value="Unassembled WGS sequence"/>
</dbReference>
<reference evidence="8 9" key="1">
    <citation type="submission" date="2014-12" db="EMBL/GenBank/DDBJ databases">
        <title>Genome sequencing of Photobacterium gaetbulicola AD005a.</title>
        <authorList>
            <person name="Adrian T.G.S."/>
            <person name="Chan K.G."/>
        </authorList>
    </citation>
    <scope>NUCLEOTIDE SEQUENCE [LARGE SCALE GENOMIC DNA]</scope>
    <source>
        <strain evidence="8 9">AD005a</strain>
    </source>
</reference>
<accession>A0A0B9GFL2</accession>
<feature type="domain" description="Peptidase S26" evidence="7">
    <location>
        <begin position="2"/>
        <end position="147"/>
    </location>
</feature>
<comment type="similarity">
    <text evidence="2 6">Belongs to the peptidase S26 family.</text>
</comment>
<dbReference type="InterPro" id="IPR036286">
    <property type="entry name" value="LexA/Signal_pep-like_sf"/>
</dbReference>
<protein>
    <recommendedName>
        <fullName evidence="4 6">Signal peptidase I</fullName>
        <ecNumber evidence="3 6">3.4.21.89</ecNumber>
    </recommendedName>
</protein>
<keyword evidence="6" id="KW-0645">Protease</keyword>
<evidence type="ECO:0000313" key="9">
    <source>
        <dbReference type="Proteomes" id="UP000031278"/>
    </source>
</evidence>
<gene>
    <name evidence="8" type="ORF">RJ45_11405</name>
</gene>
<dbReference type="PANTHER" id="PTHR43390">
    <property type="entry name" value="SIGNAL PEPTIDASE I"/>
    <property type="match status" value="1"/>
</dbReference>
<evidence type="ECO:0000256" key="6">
    <source>
        <dbReference type="RuleBase" id="RU362042"/>
    </source>
</evidence>
<dbReference type="GO" id="GO:0006465">
    <property type="term" value="P:signal peptide processing"/>
    <property type="evidence" value="ECO:0007669"/>
    <property type="project" value="InterPro"/>
</dbReference>
<comment type="subcellular location">
    <subcellularLocation>
        <location evidence="6">Membrane</location>
        <topology evidence="6">Multi-pass membrane protein</topology>
    </subcellularLocation>
</comment>
<dbReference type="InterPro" id="IPR019757">
    <property type="entry name" value="Pept_S26A_signal_pept_1_Lys-AS"/>
</dbReference>
<comment type="catalytic activity">
    <reaction evidence="1 6">
        <text>Cleavage of hydrophobic, N-terminal signal or leader sequences from secreted and periplasmic proteins.</text>
        <dbReference type="EC" id="3.4.21.89"/>
    </reaction>
</comment>
<dbReference type="InterPro" id="IPR019533">
    <property type="entry name" value="Peptidase_S26"/>
</dbReference>
<dbReference type="GO" id="GO:0004252">
    <property type="term" value="F:serine-type endopeptidase activity"/>
    <property type="evidence" value="ECO:0007669"/>
    <property type="project" value="InterPro"/>
</dbReference>
<sequence>MIGDRLLITSINQMFEYQPRRGDVIGFIQETLKKDEKEIGSYGKRIIGLPGDVIEINDEILIVNDVMITHSKVSEDDNHIYFKEQFDNVEYYVQFHKDYIDQRSPRSGYWVVPQGKLFVLGDNRDNSFDSRYRHDFGFVDIDNVTHRYHQVAMNINEGSISRRGCPIYSVDTHMPRDSQCP</sequence>
<comment type="caution">
    <text evidence="8">The sequence shown here is derived from an EMBL/GenBank/DDBJ whole genome shotgun (WGS) entry which is preliminary data.</text>
</comment>
<name>A0A0B9GFL2_9GAMM</name>
<dbReference type="Gene3D" id="2.10.109.10">
    <property type="entry name" value="Umud Fragment, subunit A"/>
    <property type="match status" value="1"/>
</dbReference>
<dbReference type="InterPro" id="IPR000223">
    <property type="entry name" value="Pept_S26A_signal_pept_1"/>
</dbReference>